<proteinExistence type="predicted"/>
<protein>
    <recommendedName>
        <fullName evidence="1">Chitin-binding type-2 domain-containing protein</fullName>
    </recommendedName>
</protein>
<evidence type="ECO:0000313" key="2">
    <source>
        <dbReference type="EMBL" id="KAK8379581.1"/>
    </source>
</evidence>
<feature type="domain" description="Chitin-binding type-2" evidence="1">
    <location>
        <begin position="492"/>
        <end position="550"/>
    </location>
</feature>
<dbReference type="EMBL" id="JARAKH010000043">
    <property type="protein sequence ID" value="KAK8379581.1"/>
    <property type="molecule type" value="Genomic_DNA"/>
</dbReference>
<dbReference type="SUPFAM" id="SSF57625">
    <property type="entry name" value="Invertebrate chitin-binding proteins"/>
    <property type="match status" value="3"/>
</dbReference>
<organism evidence="2 3">
    <name type="scientific">Scylla paramamosain</name>
    <name type="common">Mud crab</name>
    <dbReference type="NCBI Taxonomy" id="85552"/>
    <lineage>
        <taxon>Eukaryota</taxon>
        <taxon>Metazoa</taxon>
        <taxon>Ecdysozoa</taxon>
        <taxon>Arthropoda</taxon>
        <taxon>Crustacea</taxon>
        <taxon>Multicrustacea</taxon>
        <taxon>Malacostraca</taxon>
        <taxon>Eumalacostraca</taxon>
        <taxon>Eucarida</taxon>
        <taxon>Decapoda</taxon>
        <taxon>Pleocyemata</taxon>
        <taxon>Brachyura</taxon>
        <taxon>Eubrachyura</taxon>
        <taxon>Portunoidea</taxon>
        <taxon>Portunidae</taxon>
        <taxon>Portuninae</taxon>
        <taxon>Scylla</taxon>
    </lineage>
</organism>
<dbReference type="GO" id="GO:0008061">
    <property type="term" value="F:chitin binding"/>
    <property type="evidence" value="ECO:0007669"/>
    <property type="project" value="InterPro"/>
</dbReference>
<comment type="caution">
    <text evidence="2">The sequence shown here is derived from an EMBL/GenBank/DDBJ whole genome shotgun (WGS) entry which is preliminary data.</text>
</comment>
<evidence type="ECO:0000313" key="3">
    <source>
        <dbReference type="Proteomes" id="UP001487740"/>
    </source>
</evidence>
<sequence>MYADDGICQETLLWSVVAVCAAKMKLLRRKKRRALWCKQWLSRRHLKGSFNQIFMELQVENPRPRKLLTKIEPYICKQDTSFRDSISPGARLMVEIGEPSALERSVTGCPVALTGHASLSCNLKIEPTQQHAVHTASQNGCTNTDYCTVDCSGCKDVWTRLPDPSNCKQYYLCNRDQLFTRQPFKCAFGHVFDAENKTCVLGHFCMAPCDRIERCHFLCYPDSHHYLIADRVDCTTYHVCNGISTQPVGTRKCSVSKPYFNGAFCQEDLTKCCNCQPYCSARDLGSAVLNPLDCRKFYECWVVGLPFFVSSCTPGNHFNASTGTCNAETTCQITCPNKASARVILVDGNCGDKVTVDPCAVPSDGSKECADCTGFDQVPNPVDCNSYYLCSAAAFFMPDPFPCPDGDIFDEDELVCKPDGKCTPACNQPDGRDCFYSCEGNPAGMIADPFDCSVYHECTVTDPGPAETCPSDKPYFDGKKCGVDESACCHCRPYCYNGDAGLKVEDPTDCRKYFVCTADNEVPSVQSECKDNEHFDQHARECSSTAPCVTLCRNVVDKDGCIDPYTCQEAGYFPVCKSKCLQDYYHCREVSDDYAQTETCSDDLVFNPDTLQCTKNETCPYHKSLPH</sequence>
<accession>A0AAW0SXS0</accession>
<dbReference type="Proteomes" id="UP001487740">
    <property type="component" value="Unassembled WGS sequence"/>
</dbReference>
<evidence type="ECO:0000259" key="1">
    <source>
        <dbReference type="PROSITE" id="PS50940"/>
    </source>
</evidence>
<dbReference type="Gene3D" id="2.170.140.10">
    <property type="entry name" value="Chitin binding domain"/>
    <property type="match status" value="1"/>
</dbReference>
<dbReference type="Pfam" id="PF01607">
    <property type="entry name" value="CBM_14"/>
    <property type="match status" value="5"/>
</dbReference>
<reference evidence="2 3" key="1">
    <citation type="submission" date="2023-03" db="EMBL/GenBank/DDBJ databases">
        <title>High-quality genome of Scylla paramamosain provides insights in environmental adaptation.</title>
        <authorList>
            <person name="Zhang L."/>
        </authorList>
    </citation>
    <scope>NUCLEOTIDE SEQUENCE [LARGE SCALE GENOMIC DNA]</scope>
    <source>
        <strain evidence="2">LZ_2023a</strain>
        <tissue evidence="2">Muscle</tissue>
    </source>
</reference>
<dbReference type="AlphaFoldDB" id="A0AAW0SXS0"/>
<dbReference type="GO" id="GO:0005576">
    <property type="term" value="C:extracellular region"/>
    <property type="evidence" value="ECO:0007669"/>
    <property type="project" value="InterPro"/>
</dbReference>
<dbReference type="InterPro" id="IPR036508">
    <property type="entry name" value="Chitin-bd_dom_sf"/>
</dbReference>
<name>A0AAW0SXS0_SCYPA</name>
<gene>
    <name evidence="2" type="ORF">O3P69_019494</name>
</gene>
<dbReference type="InterPro" id="IPR002557">
    <property type="entry name" value="Chitin-bd_dom"/>
</dbReference>
<keyword evidence="3" id="KW-1185">Reference proteome</keyword>
<feature type="domain" description="Chitin-binding type-2" evidence="1">
    <location>
        <begin position="148"/>
        <end position="207"/>
    </location>
</feature>
<feature type="domain" description="Chitin-binding type-2" evidence="1">
    <location>
        <begin position="366"/>
        <end position="424"/>
    </location>
</feature>
<feature type="domain" description="Chitin-binding type-2" evidence="1">
    <location>
        <begin position="276"/>
        <end position="333"/>
    </location>
</feature>
<dbReference type="PROSITE" id="PS50940">
    <property type="entry name" value="CHIT_BIND_II"/>
    <property type="match status" value="4"/>
</dbReference>
<dbReference type="SMART" id="SM00494">
    <property type="entry name" value="ChtBD2"/>
    <property type="match status" value="5"/>
</dbReference>